<dbReference type="AlphaFoldDB" id="A0A9D4MYM1"/>
<proteinExistence type="predicted"/>
<dbReference type="EMBL" id="JAIWYP010000001">
    <property type="protein sequence ID" value="KAH3883557.1"/>
    <property type="molecule type" value="Genomic_DNA"/>
</dbReference>
<name>A0A9D4MYM1_DREPO</name>
<keyword evidence="2" id="KW-1185">Reference proteome</keyword>
<evidence type="ECO:0000313" key="1">
    <source>
        <dbReference type="EMBL" id="KAH3883557.1"/>
    </source>
</evidence>
<protein>
    <submittedName>
        <fullName evidence="1">Uncharacterized protein</fullName>
    </submittedName>
</protein>
<reference evidence="1" key="1">
    <citation type="journal article" date="2019" name="bioRxiv">
        <title>The Genome of the Zebra Mussel, Dreissena polymorpha: A Resource for Invasive Species Research.</title>
        <authorList>
            <person name="McCartney M.A."/>
            <person name="Auch B."/>
            <person name="Kono T."/>
            <person name="Mallez S."/>
            <person name="Zhang Y."/>
            <person name="Obille A."/>
            <person name="Becker A."/>
            <person name="Abrahante J.E."/>
            <person name="Garbe J."/>
            <person name="Badalamenti J.P."/>
            <person name="Herman A."/>
            <person name="Mangelson H."/>
            <person name="Liachko I."/>
            <person name="Sullivan S."/>
            <person name="Sone E.D."/>
            <person name="Koren S."/>
            <person name="Silverstein K.A.T."/>
            <person name="Beckman K.B."/>
            <person name="Gohl D.M."/>
        </authorList>
    </citation>
    <scope>NUCLEOTIDE SEQUENCE</scope>
    <source>
        <strain evidence="1">Duluth1</strain>
        <tissue evidence="1">Whole animal</tissue>
    </source>
</reference>
<reference evidence="1" key="2">
    <citation type="submission" date="2020-11" db="EMBL/GenBank/DDBJ databases">
        <authorList>
            <person name="McCartney M.A."/>
            <person name="Auch B."/>
            <person name="Kono T."/>
            <person name="Mallez S."/>
            <person name="Becker A."/>
            <person name="Gohl D.M."/>
            <person name="Silverstein K.A.T."/>
            <person name="Koren S."/>
            <person name="Bechman K.B."/>
            <person name="Herman A."/>
            <person name="Abrahante J.E."/>
            <person name="Garbe J."/>
        </authorList>
    </citation>
    <scope>NUCLEOTIDE SEQUENCE</scope>
    <source>
        <strain evidence="1">Duluth1</strain>
        <tissue evidence="1">Whole animal</tissue>
    </source>
</reference>
<organism evidence="1 2">
    <name type="scientific">Dreissena polymorpha</name>
    <name type="common">Zebra mussel</name>
    <name type="synonym">Mytilus polymorpha</name>
    <dbReference type="NCBI Taxonomy" id="45954"/>
    <lineage>
        <taxon>Eukaryota</taxon>
        <taxon>Metazoa</taxon>
        <taxon>Spiralia</taxon>
        <taxon>Lophotrochozoa</taxon>
        <taxon>Mollusca</taxon>
        <taxon>Bivalvia</taxon>
        <taxon>Autobranchia</taxon>
        <taxon>Heteroconchia</taxon>
        <taxon>Euheterodonta</taxon>
        <taxon>Imparidentia</taxon>
        <taxon>Neoheterodontei</taxon>
        <taxon>Myida</taxon>
        <taxon>Dreissenoidea</taxon>
        <taxon>Dreissenidae</taxon>
        <taxon>Dreissena</taxon>
    </lineage>
</organism>
<accession>A0A9D4MYM1</accession>
<dbReference type="Proteomes" id="UP000828390">
    <property type="component" value="Unassembled WGS sequence"/>
</dbReference>
<gene>
    <name evidence="1" type="ORF">DPMN_007517</name>
</gene>
<comment type="caution">
    <text evidence="1">The sequence shown here is derived from an EMBL/GenBank/DDBJ whole genome shotgun (WGS) entry which is preliminary data.</text>
</comment>
<evidence type="ECO:0000313" key="2">
    <source>
        <dbReference type="Proteomes" id="UP000828390"/>
    </source>
</evidence>
<sequence length="54" mass="5295">MGMMCFSAEEVIVVSADREEATGASYGASGELLGAKVAGGVRGAGPTRGCRGSS</sequence>